<keyword evidence="3 9" id="KW-0645">Protease</keyword>
<comment type="subunit">
    <text evidence="9 10">Homohexamer. Organized in a ring with a central cavity.</text>
</comment>
<feature type="coiled-coil region" evidence="13">
    <location>
        <begin position="231"/>
        <end position="268"/>
    </location>
</feature>
<dbReference type="GO" id="GO:0006508">
    <property type="term" value="P:proteolysis"/>
    <property type="evidence" value="ECO:0007669"/>
    <property type="project" value="UniProtKB-KW"/>
</dbReference>
<proteinExistence type="evidence at transcript level"/>
<dbReference type="EMBL" id="UYIN01000008">
    <property type="protein sequence ID" value="VDG72263.1"/>
    <property type="molecule type" value="Genomic_DNA"/>
</dbReference>
<dbReference type="GO" id="GO:0004252">
    <property type="term" value="F:serine-type endopeptidase activity"/>
    <property type="evidence" value="ECO:0007669"/>
    <property type="project" value="UniProtKB-EC"/>
</dbReference>
<dbReference type="Pfam" id="PF22667">
    <property type="entry name" value="Lon_lid"/>
    <property type="match status" value="1"/>
</dbReference>
<dbReference type="Gene3D" id="1.20.58.1480">
    <property type="match status" value="1"/>
</dbReference>
<evidence type="ECO:0000256" key="10">
    <source>
        <dbReference type="PIRNR" id="PIRNR001174"/>
    </source>
</evidence>
<feature type="active site" evidence="9 11">
    <location>
        <position position="719"/>
    </location>
</feature>
<dbReference type="SUPFAM" id="SSF54211">
    <property type="entry name" value="Ribosomal protein S5 domain 2-like"/>
    <property type="match status" value="1"/>
</dbReference>
<dbReference type="InterPro" id="IPR003111">
    <property type="entry name" value="Lon_prtase_N"/>
</dbReference>
<dbReference type="InterPro" id="IPR014721">
    <property type="entry name" value="Ribsml_uS5_D2-typ_fold_subgr"/>
</dbReference>
<evidence type="ECO:0000256" key="11">
    <source>
        <dbReference type="PROSITE-ProRule" id="PRU01122"/>
    </source>
</evidence>
<dbReference type="NCBIfam" id="TIGR00763">
    <property type="entry name" value="lon"/>
    <property type="match status" value="1"/>
</dbReference>
<dbReference type="SUPFAM" id="SSF52540">
    <property type="entry name" value="P-loop containing nucleoside triphosphate hydrolases"/>
    <property type="match status" value="1"/>
</dbReference>
<dbReference type="Gene3D" id="3.40.50.300">
    <property type="entry name" value="P-loop containing nucleotide triphosphate hydrolases"/>
    <property type="match status" value="1"/>
</dbReference>
<keyword evidence="5 9" id="KW-0378">Hydrolase</keyword>
<dbReference type="InterPro" id="IPR027417">
    <property type="entry name" value="P-loop_NTPase"/>
</dbReference>
<feature type="domain" description="Lon N-terminal" evidence="15">
    <location>
        <begin position="7"/>
        <end position="201"/>
    </location>
</feature>
<comment type="subcellular location">
    <subcellularLocation>
        <location evidence="1 9 10">Cytoplasm</location>
    </subcellularLocation>
</comment>
<feature type="domain" description="Lon proteolytic" evidence="14">
    <location>
        <begin position="589"/>
        <end position="770"/>
    </location>
</feature>
<dbReference type="InterPro" id="IPR020568">
    <property type="entry name" value="Ribosomal_Su5_D2-typ_SF"/>
</dbReference>
<evidence type="ECO:0000259" key="15">
    <source>
        <dbReference type="PROSITE" id="PS51787"/>
    </source>
</evidence>
<dbReference type="InterPro" id="IPR027065">
    <property type="entry name" value="Lon_Prtase"/>
</dbReference>
<dbReference type="PIRSF" id="PIRSF001174">
    <property type="entry name" value="Lon_proteas"/>
    <property type="match status" value="1"/>
</dbReference>
<dbReference type="PRINTS" id="PR00830">
    <property type="entry name" value="ENDOLAPTASE"/>
</dbReference>
<dbReference type="InterPro" id="IPR027543">
    <property type="entry name" value="Lon_bac"/>
</dbReference>
<dbReference type="Gene3D" id="3.30.230.10">
    <property type="match status" value="1"/>
</dbReference>
<protein>
    <recommendedName>
        <fullName evidence="9 10">Lon protease</fullName>
        <ecNumber evidence="9 10">3.4.21.53</ecNumber>
    </recommendedName>
    <alternativeName>
        <fullName evidence="9">ATP-dependent protease La</fullName>
    </alternativeName>
</protein>
<evidence type="ECO:0000256" key="1">
    <source>
        <dbReference type="ARBA" id="ARBA00004496"/>
    </source>
</evidence>
<comment type="induction">
    <text evidence="9">By heat shock.</text>
</comment>
<dbReference type="Gene3D" id="1.20.5.5270">
    <property type="match status" value="1"/>
</dbReference>
<comment type="function">
    <text evidence="9">ATP-dependent serine protease that mediates the selective degradation of mutant and abnormal proteins as well as certain short-lived regulatory proteins. Required for cellular homeostasis and for survival from DNA damage and developmental changes induced by stress. Degrades polypeptides processively to yield small peptide fragments that are 5 to 10 amino acids long. Binds to DNA in a double-stranded, site-specific manner.</text>
</comment>
<evidence type="ECO:0000256" key="4">
    <source>
        <dbReference type="ARBA" id="ARBA00022741"/>
    </source>
</evidence>
<dbReference type="SUPFAM" id="SSF88697">
    <property type="entry name" value="PUA domain-like"/>
    <property type="match status" value="1"/>
</dbReference>
<keyword evidence="17" id="KW-1185">Reference proteome</keyword>
<evidence type="ECO:0000256" key="7">
    <source>
        <dbReference type="ARBA" id="ARBA00022840"/>
    </source>
</evidence>
<feature type="active site" evidence="9 11">
    <location>
        <position position="676"/>
    </location>
</feature>
<dbReference type="Pfam" id="PF05362">
    <property type="entry name" value="Lon_C"/>
    <property type="match status" value="1"/>
</dbReference>
<dbReference type="SMART" id="SM00382">
    <property type="entry name" value="AAA"/>
    <property type="match status" value="1"/>
</dbReference>
<comment type="caution">
    <text evidence="16">The sequence shown here is derived from an EMBL/GenBank/DDBJ whole genome shotgun (WGS) entry which is preliminary data.</text>
</comment>
<sequence>MKKLYTIPLIPLRGLTVFPSVVVHFDVGREKSIAAIEQAMLEEQEVFLAAQKDSAIEDPSKDDIYTIGTICKIKQILKMNDNSIRVLVEGKVRGKITEYIDEEKDYIKVSVEEINVEIVRDEKLEAYIKYLDKEFIKLVKLTNESYLEALKAIEPLEKPEEFVDMIASYALTDEKVKQEILEILDIKTRIEKILERLKIEISIAALQKNLEGKVKNKVSKEQKEYYLREQLKAIQEELGEDETEQNQLEKYKERIDKSKLTKEGKEKLSNELLRLKNMSSSSSEANVIRTYLDWVLDIPWGKYSKESIDVVKAREVLDNEHYGLDDVKDRVIEYLAVKKFSKSQKGPILCLVGPPGVGKTSIARSIAKAINRKYSRISLGGMRDEAEIRGHRKTYVGAIPGRIAYALKESKTMNPLILFDEIDKINSDYKGDPSDALLEILDNEQNKDFRDSYLEIPMNLSRAMFIATANTLDTIPRPLLDRMEVIEVTGYTYEEKFNIAKNHLINKILDDLDIDRKLIDIKDSAIKEVIEGYTRESGVRGLERKLSSLIRKALAEILKSNKEKISINKKKVEELLGKRLFDFDKIDKLDKIGVVNGMAWTAYGGDTLPIEAMVMSGNGKLELTGKLGEVMQESAKTAYSYVRANANKFGIKDNFYKDKDIHIHAPEGAVPKDGPSAGVTMVTALVSALSGKKVRHNVAMTGEVTLTGRVLPIGGLKEKSLAAYRAGLDTIIIPKENEKDIDKIPHSIRSSLNIIPAEEVNEVLNNALIGEDNNEN</sequence>
<accession>A0ABY6SUM0</accession>
<evidence type="ECO:0000259" key="14">
    <source>
        <dbReference type="PROSITE" id="PS51786"/>
    </source>
</evidence>
<dbReference type="InterPro" id="IPR004815">
    <property type="entry name" value="Lon_bac/euk-typ"/>
</dbReference>
<dbReference type="InterPro" id="IPR015947">
    <property type="entry name" value="PUA-like_sf"/>
</dbReference>
<keyword evidence="7 9" id="KW-0067">ATP-binding</keyword>
<name>A0ABY6SUM0_9CLOT</name>
<dbReference type="Proteomes" id="UP000277570">
    <property type="component" value="Unassembled WGS sequence"/>
</dbReference>
<keyword evidence="8 9" id="KW-0346">Stress response</keyword>
<dbReference type="InterPro" id="IPR046336">
    <property type="entry name" value="Lon_prtase_N_sf"/>
</dbReference>
<evidence type="ECO:0000256" key="2">
    <source>
        <dbReference type="ARBA" id="ARBA00022490"/>
    </source>
</evidence>
<dbReference type="PROSITE" id="PS51786">
    <property type="entry name" value="LON_PROTEOLYTIC"/>
    <property type="match status" value="1"/>
</dbReference>
<evidence type="ECO:0000313" key="16">
    <source>
        <dbReference type="EMBL" id="VDG72263.1"/>
    </source>
</evidence>
<dbReference type="InterPro" id="IPR003959">
    <property type="entry name" value="ATPase_AAA_core"/>
</dbReference>
<dbReference type="InterPro" id="IPR003593">
    <property type="entry name" value="AAA+_ATPase"/>
</dbReference>
<evidence type="ECO:0000256" key="6">
    <source>
        <dbReference type="ARBA" id="ARBA00022825"/>
    </source>
</evidence>
<organism evidence="16 17">
    <name type="scientific">Clostridium carnis</name>
    <dbReference type="NCBI Taxonomy" id="1530"/>
    <lineage>
        <taxon>Bacteria</taxon>
        <taxon>Bacillati</taxon>
        <taxon>Bacillota</taxon>
        <taxon>Clostridia</taxon>
        <taxon>Eubacteriales</taxon>
        <taxon>Clostridiaceae</taxon>
        <taxon>Clostridium</taxon>
    </lineage>
</organism>
<dbReference type="Gene3D" id="2.30.130.40">
    <property type="entry name" value="LON domain-like"/>
    <property type="match status" value="1"/>
</dbReference>
<feature type="binding site" evidence="9">
    <location>
        <begin position="353"/>
        <end position="360"/>
    </location>
    <ligand>
        <name>ATP</name>
        <dbReference type="ChEBI" id="CHEBI:30616"/>
    </ligand>
</feature>
<dbReference type="InterPro" id="IPR008269">
    <property type="entry name" value="Lon_proteolytic"/>
</dbReference>
<evidence type="ECO:0000256" key="3">
    <source>
        <dbReference type="ARBA" id="ARBA00022670"/>
    </source>
</evidence>
<reference evidence="16 17" key="1">
    <citation type="submission" date="2018-11" db="EMBL/GenBank/DDBJ databases">
        <authorList>
            <consortium name="Pathogen Informatics"/>
        </authorList>
    </citation>
    <scope>NUCLEOTIDE SEQUENCE [LARGE SCALE GENOMIC DNA]</scope>
    <source>
        <strain evidence="16 17">NCTC10913</strain>
    </source>
</reference>
<dbReference type="PANTHER" id="PTHR10046">
    <property type="entry name" value="ATP DEPENDENT LON PROTEASE FAMILY MEMBER"/>
    <property type="match status" value="1"/>
</dbReference>
<evidence type="ECO:0000256" key="9">
    <source>
        <dbReference type="HAMAP-Rule" id="MF_01973"/>
    </source>
</evidence>
<dbReference type="PROSITE" id="PS01046">
    <property type="entry name" value="LON_SER"/>
    <property type="match status" value="1"/>
</dbReference>
<dbReference type="EC" id="3.4.21.53" evidence="9 10"/>
<evidence type="ECO:0000256" key="12">
    <source>
        <dbReference type="RuleBase" id="RU000591"/>
    </source>
</evidence>
<dbReference type="PROSITE" id="PS51787">
    <property type="entry name" value="LON_N"/>
    <property type="match status" value="1"/>
</dbReference>
<keyword evidence="2 9" id="KW-0963">Cytoplasm</keyword>
<evidence type="ECO:0000313" key="17">
    <source>
        <dbReference type="Proteomes" id="UP000277570"/>
    </source>
</evidence>
<dbReference type="Pfam" id="PF00004">
    <property type="entry name" value="AAA"/>
    <property type="match status" value="1"/>
</dbReference>
<dbReference type="RefSeq" id="WP_125148881.1">
    <property type="nucleotide sequence ID" value="NZ_UYIN01000008.1"/>
</dbReference>
<comment type="catalytic activity">
    <reaction evidence="9 10 11">
        <text>Hydrolysis of proteins in presence of ATP.</text>
        <dbReference type="EC" id="3.4.21.53"/>
    </reaction>
</comment>
<keyword evidence="4 9" id="KW-0547">Nucleotide-binding</keyword>
<keyword evidence="6 9" id="KW-0720">Serine protease</keyword>
<dbReference type="InterPro" id="IPR008268">
    <property type="entry name" value="Peptidase_S16_AS"/>
</dbReference>
<dbReference type="HAMAP" id="MF_01973">
    <property type="entry name" value="lon_bact"/>
    <property type="match status" value="1"/>
</dbReference>
<dbReference type="Gene3D" id="1.10.8.60">
    <property type="match status" value="1"/>
</dbReference>
<evidence type="ECO:0000256" key="13">
    <source>
        <dbReference type="SAM" id="Coils"/>
    </source>
</evidence>
<evidence type="ECO:0000256" key="8">
    <source>
        <dbReference type="ARBA" id="ARBA00023016"/>
    </source>
</evidence>
<dbReference type="Pfam" id="PF02190">
    <property type="entry name" value="LON_substr_bdg"/>
    <property type="match status" value="1"/>
</dbReference>
<evidence type="ECO:0000256" key="5">
    <source>
        <dbReference type="ARBA" id="ARBA00022801"/>
    </source>
</evidence>
<dbReference type="SMART" id="SM00464">
    <property type="entry name" value="LON"/>
    <property type="match status" value="1"/>
</dbReference>
<gene>
    <name evidence="16" type="primary">lon1_2</name>
    <name evidence="9" type="synonym">lon</name>
    <name evidence="16" type="ORF">NCTC10913_02611</name>
</gene>
<comment type="similarity">
    <text evidence="9 10 11 12">Belongs to the peptidase S16 family.</text>
</comment>
<dbReference type="InterPro" id="IPR054594">
    <property type="entry name" value="Lon_lid"/>
</dbReference>
<dbReference type="CDD" id="cd19500">
    <property type="entry name" value="RecA-like_Lon"/>
    <property type="match status" value="1"/>
</dbReference>
<keyword evidence="13" id="KW-0175">Coiled coil</keyword>